<dbReference type="GO" id="GO:0005737">
    <property type="term" value="C:cytoplasm"/>
    <property type="evidence" value="ECO:0007669"/>
    <property type="project" value="UniProtKB-SubCell"/>
</dbReference>
<dbReference type="PANTHER" id="PTHR42756:SF1">
    <property type="entry name" value="TRANSCRIPTIONAL REPRESSOR OF EMRAB OPERON"/>
    <property type="match status" value="1"/>
</dbReference>
<gene>
    <name evidence="9" type="ORF">C8J48_3665</name>
</gene>
<accession>A0A2T4Z0S4</accession>
<dbReference type="InterPro" id="IPR055166">
    <property type="entry name" value="Transc_reg_Sar_Rot_HTH"/>
</dbReference>
<dbReference type="PANTHER" id="PTHR42756">
    <property type="entry name" value="TRANSCRIPTIONAL REGULATOR, MARR"/>
    <property type="match status" value="1"/>
</dbReference>
<comment type="caution">
    <text evidence="9">The sequence shown here is derived from an EMBL/GenBank/DDBJ whole genome shotgun (WGS) entry which is preliminary data.</text>
</comment>
<evidence type="ECO:0000256" key="2">
    <source>
        <dbReference type="ARBA" id="ARBA00023015"/>
    </source>
</evidence>
<evidence type="ECO:0000256" key="4">
    <source>
        <dbReference type="ARBA" id="ARBA00023163"/>
    </source>
</evidence>
<reference evidence="9 10" key="1">
    <citation type="submission" date="2018-04" db="EMBL/GenBank/DDBJ databases">
        <title>Genomic Encyclopedia of Archaeal and Bacterial Type Strains, Phase II (KMG-II): from individual species to whole genera.</title>
        <authorList>
            <person name="Goeker M."/>
        </authorList>
    </citation>
    <scope>NUCLEOTIDE SEQUENCE [LARGE SCALE GENOMIC DNA]</scope>
    <source>
        <strain evidence="9 10">DSM 45169</strain>
    </source>
</reference>
<evidence type="ECO:0000256" key="3">
    <source>
        <dbReference type="ARBA" id="ARBA00023125"/>
    </source>
</evidence>
<dbReference type="InterPro" id="IPR000835">
    <property type="entry name" value="HTH_MarR-typ"/>
</dbReference>
<dbReference type="SUPFAM" id="SSF46785">
    <property type="entry name" value="Winged helix' DNA-binding domain"/>
    <property type="match status" value="1"/>
</dbReference>
<evidence type="ECO:0000256" key="5">
    <source>
        <dbReference type="ARBA" id="ARBA00046337"/>
    </source>
</evidence>
<evidence type="ECO:0000256" key="1">
    <source>
        <dbReference type="ARBA" id="ARBA00004496"/>
    </source>
</evidence>
<name>A0A2T4Z0S4_9BACL</name>
<feature type="domain" description="HTH marR-type" evidence="8">
    <location>
        <begin position="1"/>
        <end position="135"/>
    </location>
</feature>
<comment type="similarity">
    <text evidence="5">Belongs to the SarZ family.</text>
</comment>
<dbReference type="SMART" id="SM00347">
    <property type="entry name" value="HTH_MARR"/>
    <property type="match status" value="1"/>
</dbReference>
<dbReference type="RefSeq" id="WP_107728622.1">
    <property type="nucleotide sequence ID" value="NZ_PZZP01000004.1"/>
</dbReference>
<dbReference type="Proteomes" id="UP000241639">
    <property type="component" value="Unassembled WGS sequence"/>
</dbReference>
<protein>
    <recommendedName>
        <fullName evidence="6">HTH-type transcriptional regulator SarZ</fullName>
    </recommendedName>
    <alternativeName>
        <fullName evidence="7">Staphylococcal accessory regulator Z</fullName>
    </alternativeName>
</protein>
<keyword evidence="3" id="KW-0238">DNA-binding</keyword>
<dbReference type="OrthoDB" id="9799663at2"/>
<keyword evidence="10" id="KW-1185">Reference proteome</keyword>
<dbReference type="InterPro" id="IPR036390">
    <property type="entry name" value="WH_DNA-bd_sf"/>
</dbReference>
<keyword evidence="2" id="KW-0805">Transcription regulation</keyword>
<keyword evidence="4" id="KW-0804">Transcription</keyword>
<evidence type="ECO:0000313" key="10">
    <source>
        <dbReference type="Proteomes" id="UP000241639"/>
    </source>
</evidence>
<dbReference type="PRINTS" id="PR00598">
    <property type="entry name" value="HTHMARR"/>
</dbReference>
<evidence type="ECO:0000313" key="9">
    <source>
        <dbReference type="EMBL" id="PTM53341.1"/>
    </source>
</evidence>
<dbReference type="GO" id="GO:0003700">
    <property type="term" value="F:DNA-binding transcription factor activity"/>
    <property type="evidence" value="ECO:0007669"/>
    <property type="project" value="InterPro"/>
</dbReference>
<dbReference type="Gene3D" id="1.10.10.10">
    <property type="entry name" value="Winged helix-like DNA-binding domain superfamily/Winged helix DNA-binding domain"/>
    <property type="match status" value="1"/>
</dbReference>
<sequence length="142" mass="16727">MNLFDLTGYLVNRTDVKITNYFSKCLKPYQITPEQWAIICVLDEKKMTQKELSSSIDRNQTTVVRMVNLLEKKCIVSKEYNADDKRSHFIKLTKKGQQLQSELIPVVLDAHRRVTEGLSEEDLKQIQFYLNKLYQNVNKHLF</sequence>
<evidence type="ECO:0000256" key="7">
    <source>
        <dbReference type="ARBA" id="ARBA00047207"/>
    </source>
</evidence>
<evidence type="ECO:0000256" key="6">
    <source>
        <dbReference type="ARBA" id="ARBA00047188"/>
    </source>
</evidence>
<evidence type="ECO:0000259" key="8">
    <source>
        <dbReference type="PROSITE" id="PS50995"/>
    </source>
</evidence>
<dbReference type="GO" id="GO:0003677">
    <property type="term" value="F:DNA binding"/>
    <property type="evidence" value="ECO:0007669"/>
    <property type="project" value="UniProtKB-KW"/>
</dbReference>
<dbReference type="InterPro" id="IPR036388">
    <property type="entry name" value="WH-like_DNA-bd_sf"/>
</dbReference>
<comment type="subcellular location">
    <subcellularLocation>
        <location evidence="1">Cytoplasm</location>
    </subcellularLocation>
</comment>
<organism evidence="9 10">
    <name type="scientific">Desmospora activa DSM 45169</name>
    <dbReference type="NCBI Taxonomy" id="1121389"/>
    <lineage>
        <taxon>Bacteria</taxon>
        <taxon>Bacillati</taxon>
        <taxon>Bacillota</taxon>
        <taxon>Bacilli</taxon>
        <taxon>Bacillales</taxon>
        <taxon>Thermoactinomycetaceae</taxon>
        <taxon>Desmospora</taxon>
    </lineage>
</organism>
<dbReference type="EMBL" id="PZZP01000004">
    <property type="protein sequence ID" value="PTM53341.1"/>
    <property type="molecule type" value="Genomic_DNA"/>
</dbReference>
<dbReference type="AlphaFoldDB" id="A0A2T4Z0S4"/>
<proteinExistence type="inferred from homology"/>
<dbReference type="Pfam" id="PF22381">
    <property type="entry name" value="Staph_reg_Sar_Rot"/>
    <property type="match status" value="1"/>
</dbReference>
<dbReference type="PROSITE" id="PS50995">
    <property type="entry name" value="HTH_MARR_2"/>
    <property type="match status" value="1"/>
</dbReference>